<proteinExistence type="predicted"/>
<dbReference type="EMBL" id="BKCJ010010217">
    <property type="protein sequence ID" value="GEU90585.1"/>
    <property type="molecule type" value="Genomic_DNA"/>
</dbReference>
<evidence type="ECO:0000313" key="2">
    <source>
        <dbReference type="EMBL" id="GEU90585.1"/>
    </source>
</evidence>
<evidence type="ECO:0000259" key="1">
    <source>
        <dbReference type="Pfam" id="PF25352"/>
    </source>
</evidence>
<protein>
    <submittedName>
        <fullName evidence="2">Probable ubiquitin-like-specific protease 2B isoform X1</fullName>
    </submittedName>
</protein>
<dbReference type="GO" id="GO:0006508">
    <property type="term" value="P:proteolysis"/>
    <property type="evidence" value="ECO:0007669"/>
    <property type="project" value="UniProtKB-KW"/>
</dbReference>
<keyword evidence="2" id="KW-0645">Protease</keyword>
<comment type="caution">
    <text evidence="2">The sequence shown here is derived from an EMBL/GenBank/DDBJ whole genome shotgun (WGS) entry which is preliminary data.</text>
</comment>
<accession>A0A6L2P0V4</accession>
<gene>
    <name evidence="2" type="ORF">Tci_062563</name>
</gene>
<feature type="domain" description="Probable ubiquitin-like-specific protease 2A/B PH" evidence="1">
    <location>
        <begin position="19"/>
        <end position="78"/>
    </location>
</feature>
<keyword evidence="2" id="KW-0378">Hydrolase</keyword>
<organism evidence="2">
    <name type="scientific">Tanacetum cinerariifolium</name>
    <name type="common">Dalmatian daisy</name>
    <name type="synonym">Chrysanthemum cinerariifolium</name>
    <dbReference type="NCBI Taxonomy" id="118510"/>
    <lineage>
        <taxon>Eukaryota</taxon>
        <taxon>Viridiplantae</taxon>
        <taxon>Streptophyta</taxon>
        <taxon>Embryophyta</taxon>
        <taxon>Tracheophyta</taxon>
        <taxon>Spermatophyta</taxon>
        <taxon>Magnoliopsida</taxon>
        <taxon>eudicotyledons</taxon>
        <taxon>Gunneridae</taxon>
        <taxon>Pentapetalae</taxon>
        <taxon>asterids</taxon>
        <taxon>campanulids</taxon>
        <taxon>Asterales</taxon>
        <taxon>Asteraceae</taxon>
        <taxon>Asteroideae</taxon>
        <taxon>Anthemideae</taxon>
        <taxon>Anthemidinae</taxon>
        <taxon>Tanacetum</taxon>
    </lineage>
</organism>
<dbReference type="InterPro" id="IPR057375">
    <property type="entry name" value="ULP2A/B_PH"/>
</dbReference>
<name>A0A6L2P0V4_TANCI</name>
<dbReference type="AlphaFoldDB" id="A0A6L2P0V4"/>
<dbReference type="GO" id="GO:0008233">
    <property type="term" value="F:peptidase activity"/>
    <property type="evidence" value="ECO:0007669"/>
    <property type="project" value="UniProtKB-KW"/>
</dbReference>
<reference evidence="2" key="1">
    <citation type="journal article" date="2019" name="Sci. Rep.">
        <title>Draft genome of Tanacetum cinerariifolium, the natural source of mosquito coil.</title>
        <authorList>
            <person name="Yamashiro T."/>
            <person name="Shiraishi A."/>
            <person name="Satake H."/>
            <person name="Nakayama K."/>
        </authorList>
    </citation>
    <scope>NUCLEOTIDE SEQUENCE</scope>
</reference>
<sequence>MRFCHRDRSHTPLLNSQVSQFFLQSETANICIRIKPKVVTSGQNSGVLEVEFSILDSDLISTQDKIKSLDAQYMEKWDVDLE</sequence>
<dbReference type="Pfam" id="PF25352">
    <property type="entry name" value="PH_ULP"/>
    <property type="match status" value="1"/>
</dbReference>